<name>A0AAV2JUR8_KNICA</name>
<keyword evidence="2" id="KW-0436">Ligase</keyword>
<comment type="similarity">
    <text evidence="5">Belongs to the glutamine synthetase family.</text>
</comment>
<dbReference type="SUPFAM" id="SSF55931">
    <property type="entry name" value="Glutamine synthetase/guanido kinase"/>
    <property type="match status" value="1"/>
</dbReference>
<organism evidence="7 8">
    <name type="scientific">Knipowitschia caucasica</name>
    <name type="common">Caucasian dwarf goby</name>
    <name type="synonym">Pomatoschistus caucasicus</name>
    <dbReference type="NCBI Taxonomy" id="637954"/>
    <lineage>
        <taxon>Eukaryota</taxon>
        <taxon>Metazoa</taxon>
        <taxon>Chordata</taxon>
        <taxon>Craniata</taxon>
        <taxon>Vertebrata</taxon>
        <taxon>Euteleostomi</taxon>
        <taxon>Actinopterygii</taxon>
        <taxon>Neopterygii</taxon>
        <taxon>Teleostei</taxon>
        <taxon>Neoteleostei</taxon>
        <taxon>Acanthomorphata</taxon>
        <taxon>Gobiaria</taxon>
        <taxon>Gobiiformes</taxon>
        <taxon>Gobioidei</taxon>
        <taxon>Gobiidae</taxon>
        <taxon>Gobiinae</taxon>
        <taxon>Knipowitschia</taxon>
    </lineage>
</organism>
<keyword evidence="3" id="KW-0547">Nucleotide-binding</keyword>
<evidence type="ECO:0000256" key="2">
    <source>
        <dbReference type="ARBA" id="ARBA00022598"/>
    </source>
</evidence>
<dbReference type="InterPro" id="IPR014746">
    <property type="entry name" value="Gln_synth/guanido_kin_cat_dom"/>
</dbReference>
<dbReference type="Gene3D" id="3.30.590.10">
    <property type="entry name" value="Glutamine synthetase/guanido kinase, catalytic domain"/>
    <property type="match status" value="1"/>
</dbReference>
<reference evidence="7 8" key="1">
    <citation type="submission" date="2024-04" db="EMBL/GenBank/DDBJ databases">
        <authorList>
            <person name="Waldvogel A.-M."/>
            <person name="Schoenle A."/>
        </authorList>
    </citation>
    <scope>NUCLEOTIDE SEQUENCE [LARGE SCALE GENOMIC DNA]</scope>
</reference>
<gene>
    <name evidence="7" type="ORF">KC01_LOCUS12006</name>
</gene>
<dbReference type="PANTHER" id="PTHR20852">
    <property type="entry name" value="GLUTAMINE SYNTHETASE"/>
    <property type="match status" value="1"/>
</dbReference>
<dbReference type="EMBL" id="OZ035837">
    <property type="protein sequence ID" value="CAL1581240.1"/>
    <property type="molecule type" value="Genomic_DNA"/>
</dbReference>
<dbReference type="Proteomes" id="UP001497482">
    <property type="component" value="Chromosome 15"/>
</dbReference>
<feature type="domain" description="GS catalytic" evidence="6">
    <location>
        <begin position="1"/>
        <end position="153"/>
    </location>
</feature>
<protein>
    <recommendedName>
        <fullName evidence="1">glutamine synthetase</fullName>
        <ecNumber evidence="1">6.3.1.2</ecNumber>
    </recommendedName>
</protein>
<dbReference type="GO" id="GO:0006542">
    <property type="term" value="P:glutamine biosynthetic process"/>
    <property type="evidence" value="ECO:0007669"/>
    <property type="project" value="TreeGrafter"/>
</dbReference>
<dbReference type="EC" id="6.3.1.2" evidence="1"/>
<proteinExistence type="inferred from homology"/>
<dbReference type="InterPro" id="IPR008146">
    <property type="entry name" value="Gln_synth_cat_dom"/>
</dbReference>
<dbReference type="PROSITE" id="PS51987">
    <property type="entry name" value="GS_CATALYTIC"/>
    <property type="match status" value="1"/>
</dbReference>
<evidence type="ECO:0000313" key="7">
    <source>
        <dbReference type="EMBL" id="CAL1581240.1"/>
    </source>
</evidence>
<evidence type="ECO:0000313" key="8">
    <source>
        <dbReference type="Proteomes" id="UP001497482"/>
    </source>
</evidence>
<accession>A0AAV2JUR8</accession>
<keyword evidence="8" id="KW-1185">Reference proteome</keyword>
<dbReference type="GO" id="GO:0005524">
    <property type="term" value="F:ATP binding"/>
    <property type="evidence" value="ECO:0007669"/>
    <property type="project" value="UniProtKB-KW"/>
</dbReference>
<evidence type="ECO:0000256" key="1">
    <source>
        <dbReference type="ARBA" id="ARBA00012937"/>
    </source>
</evidence>
<dbReference type="AlphaFoldDB" id="A0AAV2JUR8"/>
<dbReference type="PANTHER" id="PTHR20852:SF57">
    <property type="entry name" value="GLUTAMINE SYNTHETASE 2 CYTOPLASMIC"/>
    <property type="match status" value="1"/>
</dbReference>
<evidence type="ECO:0000256" key="5">
    <source>
        <dbReference type="PROSITE-ProRule" id="PRU01331"/>
    </source>
</evidence>
<evidence type="ECO:0000259" key="6">
    <source>
        <dbReference type="PROSITE" id="PS51987"/>
    </source>
</evidence>
<sequence>MSGLASDVRSCFRRQVSLQTSGLGFRRQVSLQTSGLASDVRSCFRRQVLLQTSGLASDVSHILSAVERLSLRHTEHMQLYGSEQGNQQRMNGVAWNPDFNTFTWAIADRKSSVRIPACVNQGRRGYLEDRRPSSDCDPYLVCTILVQTTLLHS</sequence>
<dbReference type="GO" id="GO:0004356">
    <property type="term" value="F:glutamine synthetase activity"/>
    <property type="evidence" value="ECO:0007669"/>
    <property type="project" value="UniProtKB-EC"/>
</dbReference>
<evidence type="ECO:0000256" key="3">
    <source>
        <dbReference type="ARBA" id="ARBA00022741"/>
    </source>
</evidence>
<dbReference type="GO" id="GO:0005737">
    <property type="term" value="C:cytoplasm"/>
    <property type="evidence" value="ECO:0007669"/>
    <property type="project" value="TreeGrafter"/>
</dbReference>
<keyword evidence="4" id="KW-0067">ATP-binding</keyword>
<evidence type="ECO:0000256" key="4">
    <source>
        <dbReference type="ARBA" id="ARBA00022840"/>
    </source>
</evidence>
<dbReference type="InterPro" id="IPR050292">
    <property type="entry name" value="Glutamine_Synthetase"/>
</dbReference>